<dbReference type="Gramene" id="TraesCAD_scaffold_089307_01G000300.1">
    <property type="protein sequence ID" value="TraesCAD_scaffold_089307_01G000300.1"/>
    <property type="gene ID" value="TraesCAD_scaffold_089307_01G000300"/>
</dbReference>
<dbReference type="Gramene" id="TraesCS7D02G126200.1">
    <property type="protein sequence ID" value="TraesCS7D02G126200.1.cds1"/>
    <property type="gene ID" value="TraesCS7D02G126200"/>
</dbReference>
<dbReference type="Proteomes" id="UP000019116">
    <property type="component" value="Chromosome 7D"/>
</dbReference>
<evidence type="ECO:0008006" key="3">
    <source>
        <dbReference type="Google" id="ProtNLM"/>
    </source>
</evidence>
<sequence>MALAIQHSNLPVVLQSDSSEALSSVSNAALVRSAYGHLVLEIKDLLGSREFVPQKISHTQNRVADWLANYSRSERATAVWPGSVPPCIEDLWPLECNSMNLQ</sequence>
<name>A0A3B6TEN3_WHEAT</name>
<dbReference type="Gramene" id="TraesLDM7D03G04319270.1">
    <property type="protein sequence ID" value="TraesLDM7D03G04319270.1.CDS1"/>
    <property type="gene ID" value="TraesLDM7D03G04319270"/>
</dbReference>
<evidence type="ECO:0000313" key="1">
    <source>
        <dbReference type="EnsemblPlants" id="TraesCS7D02G126200.1.cds1"/>
    </source>
</evidence>
<dbReference type="Gramene" id="TraesCLE_scaffold_173028_01G000100.1">
    <property type="protein sequence ID" value="TraesCLE_scaffold_173028_01G000100.1"/>
    <property type="gene ID" value="TraesCLE_scaffold_173028_01G000100"/>
</dbReference>
<organism evidence="1">
    <name type="scientific">Triticum aestivum</name>
    <name type="common">Wheat</name>
    <dbReference type="NCBI Taxonomy" id="4565"/>
    <lineage>
        <taxon>Eukaryota</taxon>
        <taxon>Viridiplantae</taxon>
        <taxon>Streptophyta</taxon>
        <taxon>Embryophyta</taxon>
        <taxon>Tracheophyta</taxon>
        <taxon>Spermatophyta</taxon>
        <taxon>Magnoliopsida</taxon>
        <taxon>Liliopsida</taxon>
        <taxon>Poales</taxon>
        <taxon>Poaceae</taxon>
        <taxon>BOP clade</taxon>
        <taxon>Pooideae</taxon>
        <taxon>Triticodae</taxon>
        <taxon>Triticeae</taxon>
        <taxon>Triticinae</taxon>
        <taxon>Triticum</taxon>
    </lineage>
</organism>
<reference evidence="1" key="1">
    <citation type="submission" date="2018-08" db="EMBL/GenBank/DDBJ databases">
        <authorList>
            <person name="Rossello M."/>
        </authorList>
    </citation>
    <scope>NUCLEOTIDE SEQUENCE [LARGE SCALE GENOMIC DNA]</scope>
    <source>
        <strain evidence="1">cv. Chinese Spring</strain>
    </source>
</reference>
<dbReference type="SUPFAM" id="SSF53098">
    <property type="entry name" value="Ribonuclease H-like"/>
    <property type="match status" value="1"/>
</dbReference>
<dbReference type="Gramene" id="TraesLAC7D03G04260050.1">
    <property type="protein sequence ID" value="TraesLAC7D03G04260050.1.CDS1"/>
    <property type="gene ID" value="TraesLAC7D03G04260050"/>
</dbReference>
<dbReference type="Gramene" id="TraesJUL7D03G04356720.1">
    <property type="protein sequence ID" value="TraesJUL7D03G04356720.1.CDS1"/>
    <property type="gene ID" value="TraesJUL7D03G04356720"/>
</dbReference>
<dbReference type="Gramene" id="TraesSTA7D03G04306720.1">
    <property type="protein sequence ID" value="TraesSTA7D03G04306720.1.CDS1"/>
    <property type="gene ID" value="TraesSTA7D03G04306720"/>
</dbReference>
<protein>
    <recommendedName>
        <fullName evidence="3">RNase H type-1 domain-containing protein</fullName>
    </recommendedName>
</protein>
<dbReference type="SMR" id="A0A3B6TEN3"/>
<dbReference type="Gramene" id="TraesCS7D03G0284400.1">
    <property type="protein sequence ID" value="TraesCS7D03G0284400.1.CDS1"/>
    <property type="gene ID" value="TraesCS7D03G0284400"/>
</dbReference>
<dbReference type="Gramene" id="TraesPARA_EIv1.0_2532690.1">
    <property type="protein sequence ID" value="TraesPARA_EIv1.0_2532690.1.CDS1"/>
    <property type="gene ID" value="TraesPARA_EIv1.0_2532690"/>
</dbReference>
<dbReference type="Gramene" id="TraesMAC7D03G04305570.1">
    <property type="protein sequence ID" value="TraesMAC7D03G04305570.1.CDS1"/>
    <property type="gene ID" value="TraesMAC7D03G04305570"/>
</dbReference>
<accession>A0A3B6TEN3</accession>
<dbReference type="Gramene" id="TraesROB_scaffold_042766_01G000300.1">
    <property type="protein sequence ID" value="TraesROB_scaffold_042766_01G000300.1"/>
    <property type="gene ID" value="TraesROB_scaffold_042766_01G000300"/>
</dbReference>
<dbReference type="InterPro" id="IPR012337">
    <property type="entry name" value="RNaseH-like_sf"/>
</dbReference>
<dbReference type="Gramene" id="TraesNOR7D03G04361830.1">
    <property type="protein sequence ID" value="TraesNOR7D03G04361830.1.CDS1"/>
    <property type="gene ID" value="TraesNOR7D03G04361830"/>
</dbReference>
<reference evidence="1" key="2">
    <citation type="submission" date="2018-10" db="UniProtKB">
        <authorList>
            <consortium name="EnsemblPlants"/>
        </authorList>
    </citation>
    <scope>IDENTIFICATION</scope>
</reference>
<dbReference type="EnsemblPlants" id="TraesCS7D02G126200.1">
    <property type="protein sequence ID" value="TraesCS7D02G126200.1.cds1"/>
    <property type="gene ID" value="TraesCS7D02G126200"/>
</dbReference>
<dbReference type="Gramene" id="TraesJAG7D03G04296320.1">
    <property type="protein sequence ID" value="TraesJAG7D03G04296320.1.CDS1"/>
    <property type="gene ID" value="TraesJAG7D03G04296320"/>
</dbReference>
<keyword evidence="2" id="KW-1185">Reference proteome</keyword>
<dbReference type="Gramene" id="TraesWEE_scaffold_004292_01G000300.1">
    <property type="protein sequence ID" value="TraesWEE_scaffold_004292_01G000300.1"/>
    <property type="gene ID" value="TraesWEE_scaffold_004292_01G000300"/>
</dbReference>
<proteinExistence type="predicted"/>
<evidence type="ECO:0000313" key="2">
    <source>
        <dbReference type="Proteomes" id="UP000019116"/>
    </source>
</evidence>
<dbReference type="Gramene" id="TraesSYM7D03G04366000.1">
    <property type="protein sequence ID" value="TraesSYM7D03G04366000.1.CDS1"/>
    <property type="gene ID" value="TraesSYM7D03G04366000"/>
</dbReference>
<dbReference type="Gramene" id="TraesARI7D03G04388230.1">
    <property type="protein sequence ID" value="TraesARI7D03G04388230.1.CDS1"/>
    <property type="gene ID" value="TraesARI7D03G04388230"/>
</dbReference>
<dbReference type="Gramene" id="TraesRN7D0100293600.1">
    <property type="protein sequence ID" value="TraesRN7D0100293600.1"/>
    <property type="gene ID" value="TraesRN7D0100293600"/>
</dbReference>
<dbReference type="AlphaFoldDB" id="A0A3B6TEN3"/>